<name>A0A5C2SBK2_9APHY</name>
<gene>
    <name evidence="2" type="ORF">L227DRAFT_652831</name>
</gene>
<feature type="region of interest" description="Disordered" evidence="1">
    <location>
        <begin position="22"/>
        <end position="41"/>
    </location>
</feature>
<evidence type="ECO:0000256" key="1">
    <source>
        <dbReference type="SAM" id="MobiDB-lite"/>
    </source>
</evidence>
<sequence>MIPKYSNPSVLLGSTAIVSRAALRDDSEDEAEPAETIPEHAQLVARLENILKRSIDETSLPQSGDKDEHSPRKKKRRKVEEGGLQSTEQGVANEEVVVPFRLLSSVSQPKPIVLVPKAPPKIISHGPAVEDTKAEAKRRAIRAREVAVDYTWVVESSKARTYSRASSEKVEHLVAQVPDRVSPLLVLEKPKPPPKPPRVAQSNPEIEIEPSPHEPEVSCCPVLAARDPMAQTTKRKRRRGKVRDKPAIQATFWRPSPGVGGKALGYAWGYAGSRPTLPDDSPRGYERDTMKKAVFEFE</sequence>
<dbReference type="AlphaFoldDB" id="A0A5C2SBK2"/>
<dbReference type="EMBL" id="ML122263">
    <property type="protein sequence ID" value="RPD61051.1"/>
    <property type="molecule type" value="Genomic_DNA"/>
</dbReference>
<organism evidence="2 3">
    <name type="scientific">Lentinus tigrinus ALCF2SS1-6</name>
    <dbReference type="NCBI Taxonomy" id="1328759"/>
    <lineage>
        <taxon>Eukaryota</taxon>
        <taxon>Fungi</taxon>
        <taxon>Dikarya</taxon>
        <taxon>Basidiomycota</taxon>
        <taxon>Agaricomycotina</taxon>
        <taxon>Agaricomycetes</taxon>
        <taxon>Polyporales</taxon>
        <taxon>Polyporaceae</taxon>
        <taxon>Lentinus</taxon>
    </lineage>
</organism>
<feature type="compositionally biased region" description="Basic residues" evidence="1">
    <location>
        <begin position="233"/>
        <end position="242"/>
    </location>
</feature>
<accession>A0A5C2SBK2</accession>
<feature type="region of interest" description="Disordered" evidence="1">
    <location>
        <begin position="187"/>
        <end position="254"/>
    </location>
</feature>
<reference evidence="2" key="1">
    <citation type="journal article" date="2018" name="Genome Biol. Evol.">
        <title>Genomics and development of Lentinus tigrinus, a white-rot wood-decaying mushroom with dimorphic fruiting bodies.</title>
        <authorList>
            <person name="Wu B."/>
            <person name="Xu Z."/>
            <person name="Knudson A."/>
            <person name="Carlson A."/>
            <person name="Chen N."/>
            <person name="Kovaka S."/>
            <person name="LaButti K."/>
            <person name="Lipzen A."/>
            <person name="Pennachio C."/>
            <person name="Riley R."/>
            <person name="Schakwitz W."/>
            <person name="Umezawa K."/>
            <person name="Ohm R.A."/>
            <person name="Grigoriev I.V."/>
            <person name="Nagy L.G."/>
            <person name="Gibbons J."/>
            <person name="Hibbett D."/>
        </authorList>
    </citation>
    <scope>NUCLEOTIDE SEQUENCE [LARGE SCALE GENOMIC DNA]</scope>
    <source>
        <strain evidence="2">ALCF2SS1-6</strain>
    </source>
</reference>
<evidence type="ECO:0000313" key="3">
    <source>
        <dbReference type="Proteomes" id="UP000313359"/>
    </source>
</evidence>
<protein>
    <submittedName>
        <fullName evidence="2">Uncharacterized protein</fullName>
    </submittedName>
</protein>
<proteinExistence type="predicted"/>
<evidence type="ECO:0000313" key="2">
    <source>
        <dbReference type="EMBL" id="RPD61051.1"/>
    </source>
</evidence>
<dbReference type="Proteomes" id="UP000313359">
    <property type="component" value="Unassembled WGS sequence"/>
</dbReference>
<dbReference type="OrthoDB" id="3063716at2759"/>
<keyword evidence="3" id="KW-1185">Reference proteome</keyword>
<feature type="region of interest" description="Disordered" evidence="1">
    <location>
        <begin position="55"/>
        <end position="90"/>
    </location>
</feature>